<dbReference type="PANTHER" id="PTHR16222">
    <property type="entry name" value="ADP-RIBOSYLGLYCOHYDROLASE"/>
    <property type="match status" value="1"/>
</dbReference>
<evidence type="ECO:0000256" key="1">
    <source>
        <dbReference type="ARBA" id="ARBA00010702"/>
    </source>
</evidence>
<feature type="region of interest" description="Disordered" evidence="3">
    <location>
        <begin position="110"/>
        <end position="134"/>
    </location>
</feature>
<protein>
    <submittedName>
        <fullName evidence="4">ADP-ribosylglycohydrolase family protein</fullName>
    </submittedName>
</protein>
<evidence type="ECO:0000256" key="2">
    <source>
        <dbReference type="ARBA" id="ARBA00022801"/>
    </source>
</evidence>
<dbReference type="EMBL" id="SOGO01000039">
    <property type="protein sequence ID" value="TFC99708.1"/>
    <property type="molecule type" value="Genomic_DNA"/>
</dbReference>
<evidence type="ECO:0000313" key="4">
    <source>
        <dbReference type="EMBL" id="TFC99708.1"/>
    </source>
</evidence>
<dbReference type="PANTHER" id="PTHR16222:SF24">
    <property type="entry name" value="ADP-RIBOSYLHYDROLASE ARH3"/>
    <property type="match status" value="1"/>
</dbReference>
<name>A0ABY2J6L2_9MICO</name>
<keyword evidence="5" id="KW-1185">Reference proteome</keyword>
<proteinExistence type="inferred from homology"/>
<organism evidence="4 5">
    <name type="scientific">Cryobacterium sandaracinum</name>
    <dbReference type="NCBI Taxonomy" id="1259247"/>
    <lineage>
        <taxon>Bacteria</taxon>
        <taxon>Bacillati</taxon>
        <taxon>Actinomycetota</taxon>
        <taxon>Actinomycetes</taxon>
        <taxon>Micrococcales</taxon>
        <taxon>Microbacteriaceae</taxon>
        <taxon>Cryobacterium</taxon>
    </lineage>
</organism>
<dbReference type="InterPro" id="IPR005502">
    <property type="entry name" value="Ribosyl_crysJ1"/>
</dbReference>
<dbReference type="Proteomes" id="UP000297851">
    <property type="component" value="Unassembled WGS sequence"/>
</dbReference>
<sequence>MKLTADQHDRSAAVLLGMACGDALGAGYEFAGPLPETTPVSMRGGGGFHWVPGEWTDYTAMAVPLAIAAAEGGDLRDDSVLDIVVAHWVAWAKSAPYAGVQLGAVLSGSEPNADSVRRGAREQHDRNGRSAGNGSLLRTAPVALAFLGDPVALAEAARLVSELTHRETEAGDACVLFGLALRHAVLEGELDIRVGLSALTSERRADWSTRFDDAERERPADFPGNGWVVQTLQAAWSAITYARGTDAGQVRRAIEVAARGGGDTDAVAGVAGALTAARWGLEAVPTTWRHLVQGWPGLRGVDLVRLSMQSAHCGTVGGVRADEVGLQRTVKLRALR</sequence>
<dbReference type="Gene3D" id="1.10.4080.10">
    <property type="entry name" value="ADP-ribosylation/Crystallin J1"/>
    <property type="match status" value="1"/>
</dbReference>
<comment type="caution">
    <text evidence="4">The sequence shown here is derived from an EMBL/GenBank/DDBJ whole genome shotgun (WGS) entry which is preliminary data.</text>
</comment>
<dbReference type="RefSeq" id="WP_104099659.1">
    <property type="nucleotide sequence ID" value="NZ_SOGO01000039.1"/>
</dbReference>
<evidence type="ECO:0000313" key="5">
    <source>
        <dbReference type="Proteomes" id="UP000297851"/>
    </source>
</evidence>
<gene>
    <name evidence="4" type="ORF">E3T25_14510</name>
</gene>
<dbReference type="InterPro" id="IPR036705">
    <property type="entry name" value="Ribosyl_crysJ1_sf"/>
</dbReference>
<comment type="similarity">
    <text evidence="1">Belongs to the ADP-ribosylglycohydrolase family.</text>
</comment>
<feature type="compositionally biased region" description="Basic and acidic residues" evidence="3">
    <location>
        <begin position="115"/>
        <end position="128"/>
    </location>
</feature>
<dbReference type="InterPro" id="IPR050792">
    <property type="entry name" value="ADP-ribosylglycohydrolase"/>
</dbReference>
<evidence type="ECO:0000256" key="3">
    <source>
        <dbReference type="SAM" id="MobiDB-lite"/>
    </source>
</evidence>
<dbReference type="Pfam" id="PF03747">
    <property type="entry name" value="ADP_ribosyl_GH"/>
    <property type="match status" value="1"/>
</dbReference>
<keyword evidence="2" id="KW-0378">Hydrolase</keyword>
<dbReference type="SUPFAM" id="SSF101478">
    <property type="entry name" value="ADP-ribosylglycohydrolase"/>
    <property type="match status" value="1"/>
</dbReference>
<reference evidence="4 5" key="1">
    <citation type="submission" date="2019-03" db="EMBL/GenBank/DDBJ databases">
        <title>Genomics of glacier-inhabiting Cryobacterium strains.</title>
        <authorList>
            <person name="Liu Q."/>
            <person name="Xin Y.-H."/>
        </authorList>
    </citation>
    <scope>NUCLEOTIDE SEQUENCE [LARGE SCALE GENOMIC DNA]</scope>
    <source>
        <strain evidence="4 5">TMT2-16</strain>
    </source>
</reference>
<accession>A0ABY2J6L2</accession>